<feature type="transmembrane region" description="Helical" evidence="9">
    <location>
        <begin position="35"/>
        <end position="53"/>
    </location>
</feature>
<feature type="transmembrane region" description="Helical" evidence="9">
    <location>
        <begin position="103"/>
        <end position="123"/>
    </location>
</feature>
<protein>
    <submittedName>
        <fullName evidence="11">Potassium channel family protein</fullName>
    </submittedName>
</protein>
<evidence type="ECO:0000256" key="2">
    <source>
        <dbReference type="ARBA" id="ARBA00022448"/>
    </source>
</evidence>
<evidence type="ECO:0000256" key="4">
    <source>
        <dbReference type="ARBA" id="ARBA00022989"/>
    </source>
</evidence>
<keyword evidence="6 9" id="KW-0472">Membrane</keyword>
<proteinExistence type="predicted"/>
<dbReference type="InterPro" id="IPR028325">
    <property type="entry name" value="VG_K_chnl"/>
</dbReference>
<evidence type="ECO:0000256" key="8">
    <source>
        <dbReference type="SAM" id="Coils"/>
    </source>
</evidence>
<feature type="transmembrane region" description="Helical" evidence="9">
    <location>
        <begin position="135"/>
        <end position="152"/>
    </location>
</feature>
<dbReference type="EMBL" id="BAAAOG010000005">
    <property type="protein sequence ID" value="GAA1963282.1"/>
    <property type="molecule type" value="Genomic_DNA"/>
</dbReference>
<keyword evidence="7 11" id="KW-0407">Ion channel</keyword>
<evidence type="ECO:0000259" key="10">
    <source>
        <dbReference type="Pfam" id="PF07885"/>
    </source>
</evidence>
<gene>
    <name evidence="11" type="ORF">GCM10009776_27490</name>
</gene>
<keyword evidence="3 9" id="KW-0812">Transmembrane</keyword>
<keyword evidence="5" id="KW-0406">Ion transport</keyword>
<feature type="transmembrane region" description="Helical" evidence="9">
    <location>
        <begin position="164"/>
        <end position="188"/>
    </location>
</feature>
<dbReference type="SUPFAM" id="SSF81324">
    <property type="entry name" value="Voltage-gated potassium channels"/>
    <property type="match status" value="1"/>
</dbReference>
<dbReference type="Gene3D" id="1.20.5.110">
    <property type="match status" value="1"/>
</dbReference>
<comment type="caution">
    <text evidence="11">The sequence shown here is derived from an EMBL/GenBank/DDBJ whole genome shotgun (WGS) entry which is preliminary data.</text>
</comment>
<evidence type="ECO:0000256" key="3">
    <source>
        <dbReference type="ARBA" id="ARBA00022692"/>
    </source>
</evidence>
<evidence type="ECO:0000313" key="12">
    <source>
        <dbReference type="Proteomes" id="UP001499933"/>
    </source>
</evidence>
<keyword evidence="4 9" id="KW-1133">Transmembrane helix</keyword>
<reference evidence="12" key="1">
    <citation type="journal article" date="2019" name="Int. J. Syst. Evol. Microbiol.">
        <title>The Global Catalogue of Microorganisms (GCM) 10K type strain sequencing project: providing services to taxonomists for standard genome sequencing and annotation.</title>
        <authorList>
            <consortium name="The Broad Institute Genomics Platform"/>
            <consortium name="The Broad Institute Genome Sequencing Center for Infectious Disease"/>
            <person name="Wu L."/>
            <person name="Ma J."/>
        </authorList>
    </citation>
    <scope>NUCLEOTIDE SEQUENCE [LARGE SCALE GENOMIC DNA]</scope>
    <source>
        <strain evidence="12">JCM 14901</strain>
    </source>
</reference>
<organism evidence="11 12">
    <name type="scientific">Microbacterium deminutum</name>
    <dbReference type="NCBI Taxonomy" id="344164"/>
    <lineage>
        <taxon>Bacteria</taxon>
        <taxon>Bacillati</taxon>
        <taxon>Actinomycetota</taxon>
        <taxon>Actinomycetes</taxon>
        <taxon>Micrococcales</taxon>
        <taxon>Microbacteriaceae</taxon>
        <taxon>Microbacterium</taxon>
    </lineage>
</organism>
<accession>A0ABP5CH48</accession>
<evidence type="ECO:0000256" key="5">
    <source>
        <dbReference type="ARBA" id="ARBA00023065"/>
    </source>
</evidence>
<keyword evidence="8" id="KW-0175">Coiled coil</keyword>
<dbReference type="Pfam" id="PF07885">
    <property type="entry name" value="Ion_trans_2"/>
    <property type="match status" value="1"/>
</dbReference>
<dbReference type="PANTHER" id="PTHR11537">
    <property type="entry name" value="VOLTAGE-GATED POTASSIUM CHANNEL"/>
    <property type="match status" value="1"/>
</dbReference>
<evidence type="ECO:0000256" key="7">
    <source>
        <dbReference type="ARBA" id="ARBA00023303"/>
    </source>
</evidence>
<dbReference type="PANTHER" id="PTHR11537:SF254">
    <property type="entry name" value="POTASSIUM VOLTAGE-GATED CHANNEL PROTEIN SHAB"/>
    <property type="match status" value="1"/>
</dbReference>
<keyword evidence="12" id="KW-1185">Reference proteome</keyword>
<feature type="coiled-coil region" evidence="8">
    <location>
        <begin position="191"/>
        <end position="225"/>
    </location>
</feature>
<evidence type="ECO:0000313" key="11">
    <source>
        <dbReference type="EMBL" id="GAA1963282.1"/>
    </source>
</evidence>
<comment type="subcellular location">
    <subcellularLocation>
        <location evidence="1">Membrane</location>
        <topology evidence="1">Multi-pass membrane protein</topology>
    </subcellularLocation>
</comment>
<sequence>MEWPLTITALVFFAAYALEILARLTGSFEILAEGIIWAAWAVFVVDYATRLVITKHRWRWFYRHLLDLAIVLLPMLRPLRLMRFLAIIAIIQRGAGGILRGRVILFTIGSTILIIVIAGLAVFDAERDVGNIKTFGNAVWWAFVTITTVGYGDFYPVTPTGRAVAIGLMIGGITLIGVITATLASWIVERVSDETSKSAATEDQVERLRDEVAELKRMITDLSGAR</sequence>
<dbReference type="InterPro" id="IPR027359">
    <property type="entry name" value="Volt_channel_dom_sf"/>
</dbReference>
<dbReference type="Proteomes" id="UP001499933">
    <property type="component" value="Unassembled WGS sequence"/>
</dbReference>
<name>A0ABP5CH48_9MICO</name>
<dbReference type="InterPro" id="IPR013099">
    <property type="entry name" value="K_chnl_dom"/>
</dbReference>
<dbReference type="Gene3D" id="1.20.120.350">
    <property type="entry name" value="Voltage-gated potassium channels. Chain C"/>
    <property type="match status" value="1"/>
</dbReference>
<evidence type="ECO:0000256" key="6">
    <source>
        <dbReference type="ARBA" id="ARBA00023136"/>
    </source>
</evidence>
<evidence type="ECO:0000256" key="1">
    <source>
        <dbReference type="ARBA" id="ARBA00004141"/>
    </source>
</evidence>
<dbReference type="Gene3D" id="1.10.287.70">
    <property type="match status" value="1"/>
</dbReference>
<feature type="domain" description="Potassium channel" evidence="10">
    <location>
        <begin position="112"/>
        <end position="188"/>
    </location>
</feature>
<dbReference type="GO" id="GO:0034220">
    <property type="term" value="P:monoatomic ion transmembrane transport"/>
    <property type="evidence" value="ECO:0007669"/>
    <property type="project" value="UniProtKB-KW"/>
</dbReference>
<keyword evidence="2" id="KW-0813">Transport</keyword>
<evidence type="ECO:0000256" key="9">
    <source>
        <dbReference type="SAM" id="Phobius"/>
    </source>
</evidence>